<reference evidence="9 10" key="1">
    <citation type="journal article" date="2015" name="Genome Announc.">
        <title>Draft Genome Sequence of Rhodococcus rhodochrous Strain KG-21, a Soil Isolate from Oil Fields of Krishna-Godavari Basin, India.</title>
        <authorList>
            <person name="Dawar C."/>
            <person name="Aggarwal R.K."/>
        </authorList>
    </citation>
    <scope>NUCLEOTIDE SEQUENCE [LARGE SCALE GENOMIC DNA]</scope>
    <source>
        <strain evidence="9 10">KG-21</strain>
    </source>
</reference>
<evidence type="ECO:0008006" key="11">
    <source>
        <dbReference type="Google" id="ProtNLM"/>
    </source>
</evidence>
<evidence type="ECO:0000256" key="8">
    <source>
        <dbReference type="RuleBase" id="RU000461"/>
    </source>
</evidence>
<gene>
    <name evidence="9" type="ORF">Z051_14990</name>
</gene>
<dbReference type="PRINTS" id="PR00359">
    <property type="entry name" value="BP450"/>
</dbReference>
<name>A0A0M8PFP8_RHORH</name>
<evidence type="ECO:0000313" key="9">
    <source>
        <dbReference type="EMBL" id="KOS55406.1"/>
    </source>
</evidence>
<protein>
    <recommendedName>
        <fullName evidence="11">Cytochrome P450</fullName>
    </recommendedName>
</protein>
<dbReference type="Pfam" id="PF00067">
    <property type="entry name" value="p450"/>
    <property type="match status" value="1"/>
</dbReference>
<dbReference type="FunFam" id="1.10.630.10:FF:000018">
    <property type="entry name" value="Cytochrome P450 monooxygenase"/>
    <property type="match status" value="1"/>
</dbReference>
<dbReference type="PATRIC" id="fig|1441923.3.peg.3284"/>
<keyword evidence="6 8" id="KW-0408">Iron</keyword>
<sequence length="390" mass="43705">MDTSNSDYNNRYVATLHDPDTIHREMRARCPVQHSETHGGFWALTRYQEVDAATRDTERFSSLPTITLPSVGAPRPFIPMESDPPQHSKYRALLNVVFNARRFAELEGEIRKHAVELIERFTAAGEADLARDLAFPLTTRVITWLLGIPDEDVSRFSDWSLGLVSVASPEEGLALQMEIRDYYVRHIAARRENPTTDLASHLLSSTIDDRAVTEEEVLDIYLSLTGAGGETTAAAANHIFTLIDCHPDLRSQLQAHPEMLTSAVEEFLRYITPVPGFARTTTCPVEVAGTVIPEGERVWMSWLSANHDEAAFDEPAKILLDRRPNRHLAFGAGVHRCPGAPLARIELRIMVEEILVRIPDYRLADPSAVQISEGQTRIIRSLPIVFTPQR</sequence>
<dbReference type="RefSeq" id="WP_054373364.1">
    <property type="nucleotide sequence ID" value="NZ_AZYO01000038.1"/>
</dbReference>
<keyword evidence="4 8" id="KW-0479">Metal-binding</keyword>
<evidence type="ECO:0000256" key="6">
    <source>
        <dbReference type="ARBA" id="ARBA00023004"/>
    </source>
</evidence>
<dbReference type="PANTHER" id="PTHR46696">
    <property type="entry name" value="P450, PUTATIVE (EUROFUNG)-RELATED"/>
    <property type="match status" value="1"/>
</dbReference>
<evidence type="ECO:0000256" key="4">
    <source>
        <dbReference type="ARBA" id="ARBA00022723"/>
    </source>
</evidence>
<organism evidence="9 10">
    <name type="scientific">Rhodococcus rhodochrous KG-21</name>
    <dbReference type="NCBI Taxonomy" id="1441923"/>
    <lineage>
        <taxon>Bacteria</taxon>
        <taxon>Bacillati</taxon>
        <taxon>Actinomycetota</taxon>
        <taxon>Actinomycetes</taxon>
        <taxon>Mycobacteriales</taxon>
        <taxon>Nocardiaceae</taxon>
        <taxon>Rhodococcus</taxon>
    </lineage>
</organism>
<dbReference type="GO" id="GO:0005506">
    <property type="term" value="F:iron ion binding"/>
    <property type="evidence" value="ECO:0007669"/>
    <property type="project" value="InterPro"/>
</dbReference>
<dbReference type="PROSITE" id="PS00086">
    <property type="entry name" value="CYTOCHROME_P450"/>
    <property type="match status" value="1"/>
</dbReference>
<dbReference type="GO" id="GO:0020037">
    <property type="term" value="F:heme binding"/>
    <property type="evidence" value="ECO:0007669"/>
    <property type="project" value="InterPro"/>
</dbReference>
<evidence type="ECO:0000256" key="3">
    <source>
        <dbReference type="ARBA" id="ARBA00022617"/>
    </source>
</evidence>
<dbReference type="SUPFAM" id="SSF48264">
    <property type="entry name" value="Cytochrome P450"/>
    <property type="match status" value="1"/>
</dbReference>
<evidence type="ECO:0000256" key="1">
    <source>
        <dbReference type="ARBA" id="ARBA00001971"/>
    </source>
</evidence>
<keyword evidence="5 8" id="KW-0560">Oxidoreductase</keyword>
<dbReference type="InterPro" id="IPR036396">
    <property type="entry name" value="Cyt_P450_sf"/>
</dbReference>
<evidence type="ECO:0000256" key="2">
    <source>
        <dbReference type="ARBA" id="ARBA00010617"/>
    </source>
</evidence>
<dbReference type="EMBL" id="AZYO01000038">
    <property type="protein sequence ID" value="KOS55406.1"/>
    <property type="molecule type" value="Genomic_DNA"/>
</dbReference>
<keyword evidence="7 8" id="KW-0503">Monooxygenase</keyword>
<dbReference type="GO" id="GO:0004497">
    <property type="term" value="F:monooxygenase activity"/>
    <property type="evidence" value="ECO:0007669"/>
    <property type="project" value="UniProtKB-KW"/>
</dbReference>
<keyword evidence="3 8" id="KW-0349">Heme</keyword>
<evidence type="ECO:0000313" key="10">
    <source>
        <dbReference type="Proteomes" id="UP000037712"/>
    </source>
</evidence>
<dbReference type="Proteomes" id="UP000037712">
    <property type="component" value="Unassembled WGS sequence"/>
</dbReference>
<dbReference type="AlphaFoldDB" id="A0A0M8PFP8"/>
<evidence type="ECO:0000256" key="7">
    <source>
        <dbReference type="ARBA" id="ARBA00023033"/>
    </source>
</evidence>
<dbReference type="InterPro" id="IPR001128">
    <property type="entry name" value="Cyt_P450"/>
</dbReference>
<dbReference type="InterPro" id="IPR017972">
    <property type="entry name" value="Cyt_P450_CS"/>
</dbReference>
<proteinExistence type="inferred from homology"/>
<evidence type="ECO:0000256" key="5">
    <source>
        <dbReference type="ARBA" id="ARBA00023002"/>
    </source>
</evidence>
<comment type="caution">
    <text evidence="9">The sequence shown here is derived from an EMBL/GenBank/DDBJ whole genome shotgun (WGS) entry which is preliminary data.</text>
</comment>
<accession>A0A0M8PFP8</accession>
<comment type="cofactor">
    <cofactor evidence="1">
        <name>heme</name>
        <dbReference type="ChEBI" id="CHEBI:30413"/>
    </cofactor>
</comment>
<reference evidence="10" key="2">
    <citation type="submission" date="2015-01" db="EMBL/GenBank/DDBJ databases">
        <title>Draft genome sequence of potential hydrocarbon metabolising strain of Rhodococcus rhodochrous.</title>
        <authorList>
            <person name="Aggarwal R.K."/>
            <person name="Dawar C."/>
        </authorList>
    </citation>
    <scope>NUCLEOTIDE SEQUENCE [LARGE SCALE GENOMIC DNA]</scope>
    <source>
        <strain evidence="10">KG-21</strain>
    </source>
</reference>
<dbReference type="GO" id="GO:0016705">
    <property type="term" value="F:oxidoreductase activity, acting on paired donors, with incorporation or reduction of molecular oxygen"/>
    <property type="evidence" value="ECO:0007669"/>
    <property type="project" value="InterPro"/>
</dbReference>
<dbReference type="PANTHER" id="PTHR46696:SF6">
    <property type="entry name" value="P450, PUTATIVE (EUROFUNG)-RELATED"/>
    <property type="match status" value="1"/>
</dbReference>
<dbReference type="InterPro" id="IPR002397">
    <property type="entry name" value="Cyt_P450_B"/>
</dbReference>
<comment type="similarity">
    <text evidence="2 8">Belongs to the cytochrome P450 family.</text>
</comment>
<dbReference type="Gene3D" id="1.10.630.10">
    <property type="entry name" value="Cytochrome P450"/>
    <property type="match status" value="1"/>
</dbReference>